<accession>I4HY14</accession>
<reference evidence="1 2" key="1">
    <citation type="submission" date="2012-04" db="EMBL/GenBank/DDBJ databases">
        <authorList>
            <person name="Genoscope - CEA"/>
        </authorList>
    </citation>
    <scope>NUCLEOTIDE SEQUENCE [LARGE SCALE GENOMIC DNA]</scope>
    <source>
        <strain evidence="1 2">9808</strain>
    </source>
</reference>
<dbReference type="HOGENOM" id="CLU_166807_0_0_3"/>
<dbReference type="SUPFAM" id="SSF46785">
    <property type="entry name" value="Winged helix' DNA-binding domain"/>
    <property type="match status" value="1"/>
</dbReference>
<sequence>MKDTVQLTQLELVLLQLVEKGKGKWSWYELANALSRRDVPREPDMMTVLKNLCQRGLVKRYGEKESPRDRWELTSKGEALLKNS</sequence>
<dbReference type="AlphaFoldDB" id="I4HY14"/>
<dbReference type="EMBL" id="CAIN01000261">
    <property type="protein sequence ID" value="CCI26938.1"/>
    <property type="molecule type" value="Genomic_DNA"/>
</dbReference>
<gene>
    <name evidence="1" type="ORF">MICAG_3330003</name>
</gene>
<dbReference type="Gene3D" id="1.10.10.10">
    <property type="entry name" value="Winged helix-like DNA-binding domain superfamily/Winged helix DNA-binding domain"/>
    <property type="match status" value="1"/>
</dbReference>
<dbReference type="InterPro" id="IPR036388">
    <property type="entry name" value="WH-like_DNA-bd_sf"/>
</dbReference>
<evidence type="ECO:0000313" key="2">
    <source>
        <dbReference type="Proteomes" id="UP000005291"/>
    </source>
</evidence>
<comment type="caution">
    <text evidence="1">The sequence shown here is derived from an EMBL/GenBank/DDBJ whole genome shotgun (WGS) entry which is preliminary data.</text>
</comment>
<organism evidence="1 2">
    <name type="scientific">Microcystis aeruginosa PCC 9808</name>
    <dbReference type="NCBI Taxonomy" id="1160284"/>
    <lineage>
        <taxon>Bacteria</taxon>
        <taxon>Bacillati</taxon>
        <taxon>Cyanobacteriota</taxon>
        <taxon>Cyanophyceae</taxon>
        <taxon>Oscillatoriophycideae</taxon>
        <taxon>Chroococcales</taxon>
        <taxon>Microcystaceae</taxon>
        <taxon>Microcystis</taxon>
    </lineage>
</organism>
<evidence type="ECO:0000313" key="1">
    <source>
        <dbReference type="EMBL" id="CCI26938.1"/>
    </source>
</evidence>
<dbReference type="InterPro" id="IPR036390">
    <property type="entry name" value="WH_DNA-bd_sf"/>
</dbReference>
<name>I4HY14_MICAE</name>
<dbReference type="RefSeq" id="WP_004162386.1">
    <property type="nucleotide sequence ID" value="NZ_HE973600.1"/>
</dbReference>
<dbReference type="Proteomes" id="UP000005291">
    <property type="component" value="Unassembled WGS sequence"/>
</dbReference>
<proteinExistence type="predicted"/>
<protein>
    <submittedName>
        <fullName evidence="1">Uncharacterized protein</fullName>
    </submittedName>
</protein>